<dbReference type="InterPro" id="IPR021772">
    <property type="entry name" value="WDR48/Bun107"/>
</dbReference>
<dbReference type="Pfam" id="PF00400">
    <property type="entry name" value="WD40"/>
    <property type="match status" value="6"/>
</dbReference>
<name>A0A9N9ZW60_BEMTA</name>
<feature type="repeat" description="WD" evidence="8">
    <location>
        <begin position="206"/>
        <end position="247"/>
    </location>
</feature>
<keyword evidence="11" id="KW-1185">Reference proteome</keyword>
<dbReference type="SMART" id="SM00320">
    <property type="entry name" value="WD40"/>
    <property type="match status" value="7"/>
</dbReference>
<feature type="repeat" description="WD" evidence="8">
    <location>
        <begin position="71"/>
        <end position="112"/>
    </location>
</feature>
<comment type="subunit">
    <text evidence="7">Catalytic component of the Usp12-46 deubiquitylase complex consisting of Usp12-46, Wdr20 and Uaf1; regulatory subunit that, together wtih Wdr20, stabilizes Usp12-46. The Usp12-46 deubiquitylase complex associates with arr/arrow; the interaction leads to deubiquitination and stabilization of arr/arrow.</text>
</comment>
<evidence type="ECO:0000256" key="7">
    <source>
        <dbReference type="ARBA" id="ARBA00049682"/>
    </source>
</evidence>
<gene>
    <name evidence="10" type="ORF">BEMITA_LOCUS304</name>
</gene>
<keyword evidence="4" id="KW-0677">Repeat</keyword>
<dbReference type="FunFam" id="2.130.10.10:FF:000984">
    <property type="entry name" value="WD repeat-containing protein 48 homolog"/>
    <property type="match status" value="1"/>
</dbReference>
<evidence type="ECO:0000313" key="11">
    <source>
        <dbReference type="Proteomes" id="UP001152759"/>
    </source>
</evidence>
<reference evidence="10" key="1">
    <citation type="submission" date="2021-12" db="EMBL/GenBank/DDBJ databases">
        <authorList>
            <person name="King R."/>
        </authorList>
    </citation>
    <scope>NUCLEOTIDE SEQUENCE</scope>
</reference>
<dbReference type="InterPro" id="IPR015943">
    <property type="entry name" value="WD40/YVTN_repeat-like_dom_sf"/>
</dbReference>
<dbReference type="Gene3D" id="2.130.10.10">
    <property type="entry name" value="YVTN repeat-like/Quinoprotein amine dehydrogenase"/>
    <property type="match status" value="2"/>
</dbReference>
<evidence type="ECO:0000256" key="1">
    <source>
        <dbReference type="ARBA" id="ARBA00006917"/>
    </source>
</evidence>
<evidence type="ECO:0000256" key="2">
    <source>
        <dbReference type="ARBA" id="ARBA00021538"/>
    </source>
</evidence>
<dbReference type="KEGG" id="btab:109032207"/>
<evidence type="ECO:0000256" key="3">
    <source>
        <dbReference type="ARBA" id="ARBA00022574"/>
    </source>
</evidence>
<feature type="region of interest" description="Disordered" evidence="9">
    <location>
        <begin position="603"/>
        <end position="625"/>
    </location>
</feature>
<keyword evidence="3 8" id="KW-0853">WD repeat</keyword>
<evidence type="ECO:0000256" key="5">
    <source>
        <dbReference type="ARBA" id="ARBA00022786"/>
    </source>
</evidence>
<dbReference type="Pfam" id="PF11816">
    <property type="entry name" value="DUF3337"/>
    <property type="match status" value="1"/>
</dbReference>
<dbReference type="GO" id="GO:0000724">
    <property type="term" value="P:double-strand break repair via homologous recombination"/>
    <property type="evidence" value="ECO:0007669"/>
    <property type="project" value="TreeGrafter"/>
</dbReference>
<feature type="repeat" description="WD" evidence="8">
    <location>
        <begin position="27"/>
        <end position="59"/>
    </location>
</feature>
<dbReference type="EMBL" id="OU963862">
    <property type="protein sequence ID" value="CAH0380562.1"/>
    <property type="molecule type" value="Genomic_DNA"/>
</dbReference>
<organism evidence="10 11">
    <name type="scientific">Bemisia tabaci</name>
    <name type="common">Sweetpotato whitefly</name>
    <name type="synonym">Aleurodes tabaci</name>
    <dbReference type="NCBI Taxonomy" id="7038"/>
    <lineage>
        <taxon>Eukaryota</taxon>
        <taxon>Metazoa</taxon>
        <taxon>Ecdysozoa</taxon>
        <taxon>Arthropoda</taxon>
        <taxon>Hexapoda</taxon>
        <taxon>Insecta</taxon>
        <taxon>Pterygota</taxon>
        <taxon>Neoptera</taxon>
        <taxon>Paraneoptera</taxon>
        <taxon>Hemiptera</taxon>
        <taxon>Sternorrhyncha</taxon>
        <taxon>Aleyrodoidea</taxon>
        <taxon>Aleyrodidae</taxon>
        <taxon>Aleyrodinae</taxon>
        <taxon>Bemisia</taxon>
    </lineage>
</organism>
<dbReference type="InterPro" id="IPR051246">
    <property type="entry name" value="WDR48"/>
</dbReference>
<dbReference type="PROSITE" id="PS50082">
    <property type="entry name" value="WD_REPEATS_2"/>
    <property type="match status" value="5"/>
</dbReference>
<dbReference type="CDD" id="cd00200">
    <property type="entry name" value="WD40"/>
    <property type="match status" value="1"/>
</dbReference>
<dbReference type="OrthoDB" id="2421129at2759"/>
<dbReference type="InterPro" id="IPR001680">
    <property type="entry name" value="WD40_rpt"/>
</dbReference>
<dbReference type="PRINTS" id="PR00320">
    <property type="entry name" value="GPROTEINBRPT"/>
</dbReference>
<evidence type="ECO:0000256" key="6">
    <source>
        <dbReference type="ARBA" id="ARBA00049607"/>
    </source>
</evidence>
<dbReference type="GO" id="GO:0043130">
    <property type="term" value="F:ubiquitin binding"/>
    <property type="evidence" value="ECO:0007669"/>
    <property type="project" value="TreeGrafter"/>
</dbReference>
<dbReference type="PROSITE" id="PS00678">
    <property type="entry name" value="WD_REPEATS_1"/>
    <property type="match status" value="1"/>
</dbReference>
<comment type="similarity">
    <text evidence="1">Belongs to the WD repeat WDR48 family.</text>
</comment>
<sequence>MALTHKAGGQGGRKKVQVSFVIREEEEKQHRAGVNSLQYDPLLDRLYSAGRDSIIRIWNCKNPKDPYLQSMEHHFDWVNDIVLCCGGKNLISASADTTVKVWNAHKGFCMSTLRTHKDYVRALAYAKDKEQVASAGLDKAVFLWDVNTLTQLTANNNTVTTSTMTGSNNSIYSLAMNPPGTVIISGSTEKVLRVWDPRTSNKLMKLIGHTDNVKALVVNKDASQCISGSSDGTIKLWSLGQQRCIHTFRIHEEGVWALAVNESFTHVISSGRDCKVLMTDLRNMSKPPVLVCTEKAPVLKMVTTPDQAGIWVATSESDINYWALPKKDISPVASGDGNDSDVCDLKPYCSAPVFTIKGAPAIRKVHTLNDKRMILTQDSDKNVALYDVLEARKLEDLGQVDFEEEIEKRHRRIYVPTWFNIDLKTGMLTIHLTQDENDCLAACVSSREVGLTCPEEPDMRVNYGTVLLRALLEHWLDPFTKDEDAEIGGHQIRQIANDFRLVRVPGHTPLIFSDVGGRAFHRLLVKDAGGENESTLLKETVPQWVLDGICDKNNPAKNQFPKIAFFLQPHPSTGIKHMKKDRLAANDFIQMFKVAEHVYEKVLGSDGNSPGSERAEDPDNNIPSKDRVELLCNDEVLPPYMDLRTVKHFIWKSSADLILHFKPIKPIPNSTQRS</sequence>
<evidence type="ECO:0000256" key="8">
    <source>
        <dbReference type="PROSITE-ProRule" id="PRU00221"/>
    </source>
</evidence>
<proteinExistence type="inferred from homology"/>
<dbReference type="InterPro" id="IPR019775">
    <property type="entry name" value="WD40_repeat_CS"/>
</dbReference>
<evidence type="ECO:0000313" key="10">
    <source>
        <dbReference type="EMBL" id="CAH0380562.1"/>
    </source>
</evidence>
<dbReference type="InterPro" id="IPR020472">
    <property type="entry name" value="WD40_PAC1"/>
</dbReference>
<evidence type="ECO:0000256" key="4">
    <source>
        <dbReference type="ARBA" id="ARBA00022737"/>
    </source>
</evidence>
<feature type="repeat" description="WD" evidence="8">
    <location>
        <begin position="164"/>
        <end position="205"/>
    </location>
</feature>
<dbReference type="PANTHER" id="PTHR19862">
    <property type="entry name" value="WD REPEAT-CONTAINING PROTEIN 48"/>
    <property type="match status" value="1"/>
</dbReference>
<dbReference type="PROSITE" id="PS50294">
    <property type="entry name" value="WD_REPEATS_REGION"/>
    <property type="match status" value="4"/>
</dbReference>
<dbReference type="PANTHER" id="PTHR19862:SF14">
    <property type="entry name" value="WD REPEAT-CONTAINING PROTEIN 48"/>
    <property type="match status" value="1"/>
</dbReference>
<dbReference type="SUPFAM" id="SSF50978">
    <property type="entry name" value="WD40 repeat-like"/>
    <property type="match status" value="1"/>
</dbReference>
<evidence type="ECO:0000256" key="9">
    <source>
        <dbReference type="SAM" id="MobiDB-lite"/>
    </source>
</evidence>
<comment type="function">
    <text evidence="6">Regulatory component of the Usp12-46 deubiquitylase complex. activates deubiquitination by increasing the catalytic turnover without increasing the affinity of deubiquitinating enzymes for the substrate. The complex deubiquitylates the wg/wingless-signaling receptor arr/arrow, which stabilizes the receptor and increases its concentration at the cell surface; this enhances the sensitivity of cells to wg/wingless-signal stimulation. This increases the amplitude and spatial range of the signaling response to the wg/wingless morphogen gradient, facilitating the precise concentration-dependent regulation of its target genes. Together with Wdr20 and Usp12-46 required for wg/wingless-mediated signaling in the wing imaginal disc and for wg/wingless-dependent regulation of intestinal stem cell proliferation.</text>
</comment>
<feature type="repeat" description="WD" evidence="8">
    <location>
        <begin position="113"/>
        <end position="154"/>
    </location>
</feature>
<accession>A0A9N9ZW60</accession>
<protein>
    <recommendedName>
        <fullName evidence="2">WD repeat-containing protein 48 homolog</fullName>
    </recommendedName>
</protein>
<dbReference type="InterPro" id="IPR036322">
    <property type="entry name" value="WD40_repeat_dom_sf"/>
</dbReference>
<dbReference type="Proteomes" id="UP001152759">
    <property type="component" value="Chromosome 1"/>
</dbReference>
<dbReference type="CDD" id="cd17041">
    <property type="entry name" value="Ubl_WDR48"/>
    <property type="match status" value="1"/>
</dbReference>
<keyword evidence="5" id="KW-0833">Ubl conjugation pathway</keyword>
<dbReference type="AlphaFoldDB" id="A0A9N9ZW60"/>
<dbReference type="FunFam" id="2.130.10.10:FF:000543">
    <property type="entry name" value="WD repeat-containing protein 48 homolog"/>
    <property type="match status" value="1"/>
</dbReference>